<reference evidence="14" key="1">
    <citation type="submission" date="2017-07" db="EMBL/GenBank/DDBJ databases">
        <title>Taro Niue Genome Assembly and Annotation.</title>
        <authorList>
            <person name="Atibalentja N."/>
            <person name="Keating K."/>
            <person name="Fields C.J."/>
        </authorList>
    </citation>
    <scope>NUCLEOTIDE SEQUENCE</scope>
    <source>
        <strain evidence="14">Niue_2</strain>
        <tissue evidence="14">Leaf</tissue>
    </source>
</reference>
<evidence type="ECO:0000313" key="14">
    <source>
        <dbReference type="EMBL" id="MQL69829.1"/>
    </source>
</evidence>
<dbReference type="GO" id="GO:0005743">
    <property type="term" value="C:mitochondrial inner membrane"/>
    <property type="evidence" value="ECO:0007669"/>
    <property type="project" value="UniProtKB-SubCell"/>
</dbReference>
<keyword evidence="8" id="KW-0067">ATP-binding</keyword>
<comment type="subunit">
    <text evidence="3">F-type ATPases have 2 components, CF(1) - the catalytic core - and CF(0) - the membrane proton channel. CF(1) has five subunits: alpha(3), beta(3), gamma(1), delta(1), epsilon(1). CF(0) has three main subunits: a, b and c.</text>
</comment>
<sequence length="106" mass="12034">MLIQQLFCHDRVLSPHILGQEHYNTRGVQKVLLNYKNLQAVIAILGMDEFSKDDKLTILCSTTPQPAFPSPCLEQRMSYLSWQKKEMQRKALAAPQGHGVSCFSSQ</sequence>
<comment type="subcellular location">
    <subcellularLocation>
        <location evidence="1">Mitochondrion inner membrane</location>
    </subcellularLocation>
</comment>
<evidence type="ECO:0000256" key="7">
    <source>
        <dbReference type="ARBA" id="ARBA00022781"/>
    </source>
</evidence>
<evidence type="ECO:0000256" key="9">
    <source>
        <dbReference type="ARBA" id="ARBA00023065"/>
    </source>
</evidence>
<keyword evidence="10" id="KW-0472">Membrane</keyword>
<evidence type="ECO:0000256" key="13">
    <source>
        <dbReference type="ARBA" id="ARBA00048383"/>
    </source>
</evidence>
<evidence type="ECO:0000256" key="4">
    <source>
        <dbReference type="ARBA" id="ARBA00012473"/>
    </source>
</evidence>
<evidence type="ECO:0000256" key="1">
    <source>
        <dbReference type="ARBA" id="ARBA00004273"/>
    </source>
</evidence>
<dbReference type="EMBL" id="NMUH01000048">
    <property type="protein sequence ID" value="MQL69829.1"/>
    <property type="molecule type" value="Genomic_DNA"/>
</dbReference>
<dbReference type="OrthoDB" id="149879at2759"/>
<name>A0A843TMQ5_COLES</name>
<keyword evidence="6" id="KW-0547">Nucleotide-binding</keyword>
<keyword evidence="7" id="KW-0375">Hydrogen ion transport</keyword>
<organism evidence="14 15">
    <name type="scientific">Colocasia esculenta</name>
    <name type="common">Wild taro</name>
    <name type="synonym">Arum esculentum</name>
    <dbReference type="NCBI Taxonomy" id="4460"/>
    <lineage>
        <taxon>Eukaryota</taxon>
        <taxon>Viridiplantae</taxon>
        <taxon>Streptophyta</taxon>
        <taxon>Embryophyta</taxon>
        <taxon>Tracheophyta</taxon>
        <taxon>Spermatophyta</taxon>
        <taxon>Magnoliopsida</taxon>
        <taxon>Liliopsida</taxon>
        <taxon>Araceae</taxon>
        <taxon>Aroideae</taxon>
        <taxon>Colocasieae</taxon>
        <taxon>Colocasia</taxon>
    </lineage>
</organism>
<gene>
    <name evidence="14" type="ORF">Taro_002094</name>
</gene>
<evidence type="ECO:0000256" key="12">
    <source>
        <dbReference type="ARBA" id="ARBA00023310"/>
    </source>
</evidence>
<dbReference type="GO" id="GO:0045259">
    <property type="term" value="C:proton-transporting ATP synthase complex"/>
    <property type="evidence" value="ECO:0007669"/>
    <property type="project" value="UniProtKB-KW"/>
</dbReference>
<dbReference type="InterPro" id="IPR050053">
    <property type="entry name" value="ATPase_alpha/beta_chains"/>
</dbReference>
<protein>
    <recommendedName>
        <fullName evidence="4">H(+)-transporting two-sector ATPase</fullName>
        <ecNumber evidence="4">7.1.2.2</ecNumber>
    </recommendedName>
</protein>
<keyword evidence="11" id="KW-0139">CF(1)</keyword>
<dbReference type="PANTHER" id="PTHR15184">
    <property type="entry name" value="ATP SYNTHASE"/>
    <property type="match status" value="1"/>
</dbReference>
<evidence type="ECO:0000256" key="2">
    <source>
        <dbReference type="ARBA" id="ARBA00008936"/>
    </source>
</evidence>
<evidence type="ECO:0000256" key="6">
    <source>
        <dbReference type="ARBA" id="ARBA00022741"/>
    </source>
</evidence>
<evidence type="ECO:0000256" key="5">
    <source>
        <dbReference type="ARBA" id="ARBA00022448"/>
    </source>
</evidence>
<dbReference type="GO" id="GO:0046933">
    <property type="term" value="F:proton-transporting ATP synthase activity, rotational mechanism"/>
    <property type="evidence" value="ECO:0007669"/>
    <property type="project" value="TreeGrafter"/>
</dbReference>
<keyword evidence="12" id="KW-0066">ATP synthesis</keyword>
<evidence type="ECO:0000256" key="3">
    <source>
        <dbReference type="ARBA" id="ARBA00011648"/>
    </source>
</evidence>
<dbReference type="PANTHER" id="PTHR15184:SF82">
    <property type="entry name" value="ATP SYNTHASE SUBUNIT BETA, MITOCHONDRIAL"/>
    <property type="match status" value="1"/>
</dbReference>
<comment type="caution">
    <text evidence="14">The sequence shown here is derived from an EMBL/GenBank/DDBJ whole genome shotgun (WGS) entry which is preliminary data.</text>
</comment>
<dbReference type="AlphaFoldDB" id="A0A843TMQ5"/>
<keyword evidence="15" id="KW-1185">Reference proteome</keyword>
<evidence type="ECO:0000256" key="8">
    <source>
        <dbReference type="ARBA" id="ARBA00022840"/>
    </source>
</evidence>
<dbReference type="SUPFAM" id="SSF47917">
    <property type="entry name" value="C-terminal domain of alpha and beta subunits of F1 ATP synthase"/>
    <property type="match status" value="1"/>
</dbReference>
<dbReference type="Proteomes" id="UP000652761">
    <property type="component" value="Unassembled WGS sequence"/>
</dbReference>
<dbReference type="GO" id="GO:0005524">
    <property type="term" value="F:ATP binding"/>
    <property type="evidence" value="ECO:0007669"/>
    <property type="project" value="UniProtKB-KW"/>
</dbReference>
<keyword evidence="9" id="KW-0406">Ion transport</keyword>
<dbReference type="InterPro" id="IPR024034">
    <property type="entry name" value="ATPase_F1/V1_b/a_C"/>
</dbReference>
<evidence type="ECO:0000313" key="15">
    <source>
        <dbReference type="Proteomes" id="UP000652761"/>
    </source>
</evidence>
<comment type="catalytic activity">
    <reaction evidence="13">
        <text>ATP + H2O + 4 H(+)(in) = ADP + phosphate + 5 H(+)(out)</text>
        <dbReference type="Rhea" id="RHEA:57720"/>
        <dbReference type="ChEBI" id="CHEBI:15377"/>
        <dbReference type="ChEBI" id="CHEBI:15378"/>
        <dbReference type="ChEBI" id="CHEBI:30616"/>
        <dbReference type="ChEBI" id="CHEBI:43474"/>
        <dbReference type="ChEBI" id="CHEBI:456216"/>
        <dbReference type="EC" id="7.1.2.2"/>
    </reaction>
</comment>
<comment type="similarity">
    <text evidence="2">Belongs to the ATPase alpha/beta chains family.</text>
</comment>
<dbReference type="EC" id="7.1.2.2" evidence="4"/>
<accession>A0A843TMQ5</accession>
<proteinExistence type="inferred from homology"/>
<dbReference type="Gene3D" id="1.10.1140.10">
    <property type="entry name" value="Bovine Mitochondrial F1-atpase, Atp Synthase Beta Chain, Chain D, domain 3"/>
    <property type="match status" value="1"/>
</dbReference>
<dbReference type="GO" id="GO:0042776">
    <property type="term" value="P:proton motive force-driven mitochondrial ATP synthesis"/>
    <property type="evidence" value="ECO:0007669"/>
    <property type="project" value="TreeGrafter"/>
</dbReference>
<evidence type="ECO:0000256" key="11">
    <source>
        <dbReference type="ARBA" id="ARBA00023196"/>
    </source>
</evidence>
<evidence type="ECO:0000256" key="10">
    <source>
        <dbReference type="ARBA" id="ARBA00023136"/>
    </source>
</evidence>
<keyword evidence="5" id="KW-0813">Transport</keyword>